<dbReference type="EMBL" id="BRPK01000005">
    <property type="protein sequence ID" value="GLB38699.1"/>
    <property type="molecule type" value="Genomic_DNA"/>
</dbReference>
<dbReference type="PANTHER" id="PTHR33048">
    <property type="entry name" value="PTH11-LIKE INTEGRAL MEMBRANE PROTEIN (AFU_ORTHOLOGUE AFUA_5G11245)"/>
    <property type="match status" value="1"/>
</dbReference>
<dbReference type="InterPro" id="IPR052337">
    <property type="entry name" value="SAT4-like"/>
</dbReference>
<feature type="transmembrane region" description="Helical" evidence="7">
    <location>
        <begin position="151"/>
        <end position="175"/>
    </location>
</feature>
<evidence type="ECO:0000313" key="10">
    <source>
        <dbReference type="Proteomes" id="UP001063166"/>
    </source>
</evidence>
<dbReference type="OrthoDB" id="444631at2759"/>
<gene>
    <name evidence="9" type="ORF">LshimejAT787_0505640</name>
</gene>
<sequence>MSNVASPLVNIAITSVVCTIPAIATTVYRLCIRRGRYWADDAWALCSAVSQLIMFISSFVHIANSSPKRAMVAVYYLMAATFYTIVWFARLSILFSIIRIDPCARRRRLLLIISVFFLLTTVVLVTQLFWVCEPEPRWKEQNSPYCYLTRQVVVLQVVTDIVSDSILIVAPLRLVRSLHDRKLPRRLTIIFSTCLITTIVSLVHAAFIFTRAGHNEVIAAIVEDCVSLIVCNIPVVSASLLRIHREPIRANATPGSVRSGLRFASWHTKATSPDDAAAAAGGTTIGTIGWRSTFRWDRELPESETELDQSNTTSTLPTHESHEVDHDIGGYPENDILTISGWRLVFTA</sequence>
<dbReference type="Proteomes" id="UP001063166">
    <property type="component" value="Unassembled WGS sequence"/>
</dbReference>
<dbReference type="InterPro" id="IPR049326">
    <property type="entry name" value="Rhodopsin_dom_fungi"/>
</dbReference>
<dbReference type="AlphaFoldDB" id="A0A9P3PNJ8"/>
<evidence type="ECO:0000313" key="9">
    <source>
        <dbReference type="EMBL" id="GLB38699.1"/>
    </source>
</evidence>
<evidence type="ECO:0000256" key="5">
    <source>
        <dbReference type="ARBA" id="ARBA00038359"/>
    </source>
</evidence>
<dbReference type="PANTHER" id="PTHR33048:SF47">
    <property type="entry name" value="INTEGRAL MEMBRANE PROTEIN-RELATED"/>
    <property type="match status" value="1"/>
</dbReference>
<feature type="transmembrane region" description="Helical" evidence="7">
    <location>
        <begin position="74"/>
        <end position="97"/>
    </location>
</feature>
<protein>
    <submittedName>
        <fullName evidence="9">Expressed protein</fullName>
    </submittedName>
</protein>
<organism evidence="9 10">
    <name type="scientific">Lyophyllum shimeji</name>
    <name type="common">Hon-shimeji</name>
    <name type="synonym">Tricholoma shimeji</name>
    <dbReference type="NCBI Taxonomy" id="47721"/>
    <lineage>
        <taxon>Eukaryota</taxon>
        <taxon>Fungi</taxon>
        <taxon>Dikarya</taxon>
        <taxon>Basidiomycota</taxon>
        <taxon>Agaricomycotina</taxon>
        <taxon>Agaricomycetes</taxon>
        <taxon>Agaricomycetidae</taxon>
        <taxon>Agaricales</taxon>
        <taxon>Tricholomatineae</taxon>
        <taxon>Lyophyllaceae</taxon>
        <taxon>Lyophyllum</taxon>
    </lineage>
</organism>
<feature type="compositionally biased region" description="Basic and acidic residues" evidence="6">
    <location>
        <begin position="319"/>
        <end position="328"/>
    </location>
</feature>
<keyword evidence="3 7" id="KW-1133">Transmembrane helix</keyword>
<proteinExistence type="inferred from homology"/>
<feature type="transmembrane region" description="Helical" evidence="7">
    <location>
        <begin position="217"/>
        <end position="241"/>
    </location>
</feature>
<feature type="transmembrane region" description="Helical" evidence="7">
    <location>
        <begin position="12"/>
        <end position="30"/>
    </location>
</feature>
<comment type="caution">
    <text evidence="9">The sequence shown here is derived from an EMBL/GenBank/DDBJ whole genome shotgun (WGS) entry which is preliminary data.</text>
</comment>
<feature type="domain" description="Rhodopsin" evidence="8">
    <location>
        <begin position="28"/>
        <end position="242"/>
    </location>
</feature>
<feature type="compositionally biased region" description="Polar residues" evidence="6">
    <location>
        <begin position="308"/>
        <end position="318"/>
    </location>
</feature>
<feature type="transmembrane region" description="Helical" evidence="7">
    <location>
        <begin position="42"/>
        <end position="62"/>
    </location>
</feature>
<dbReference type="GO" id="GO:0016020">
    <property type="term" value="C:membrane"/>
    <property type="evidence" value="ECO:0007669"/>
    <property type="project" value="UniProtKB-SubCell"/>
</dbReference>
<feature type="region of interest" description="Disordered" evidence="6">
    <location>
        <begin position="301"/>
        <end position="330"/>
    </location>
</feature>
<evidence type="ECO:0000256" key="2">
    <source>
        <dbReference type="ARBA" id="ARBA00022692"/>
    </source>
</evidence>
<dbReference type="Pfam" id="PF20684">
    <property type="entry name" value="Fung_rhodopsin"/>
    <property type="match status" value="1"/>
</dbReference>
<comment type="similarity">
    <text evidence="5">Belongs to the SAT4 family.</text>
</comment>
<evidence type="ECO:0000256" key="6">
    <source>
        <dbReference type="SAM" id="MobiDB-lite"/>
    </source>
</evidence>
<feature type="transmembrane region" description="Helical" evidence="7">
    <location>
        <begin position="109"/>
        <end position="131"/>
    </location>
</feature>
<accession>A0A9P3PNJ8</accession>
<comment type="subcellular location">
    <subcellularLocation>
        <location evidence="1">Membrane</location>
        <topology evidence="1">Multi-pass membrane protein</topology>
    </subcellularLocation>
</comment>
<evidence type="ECO:0000256" key="4">
    <source>
        <dbReference type="ARBA" id="ARBA00023136"/>
    </source>
</evidence>
<keyword evidence="2 7" id="KW-0812">Transmembrane</keyword>
<keyword evidence="10" id="KW-1185">Reference proteome</keyword>
<evidence type="ECO:0000256" key="1">
    <source>
        <dbReference type="ARBA" id="ARBA00004141"/>
    </source>
</evidence>
<reference evidence="9" key="1">
    <citation type="submission" date="2022-07" db="EMBL/GenBank/DDBJ databases">
        <title>The genome of Lyophyllum shimeji provides insight into the initial evolution of ectomycorrhizal fungal genome.</title>
        <authorList>
            <person name="Kobayashi Y."/>
            <person name="Shibata T."/>
            <person name="Hirakawa H."/>
            <person name="Shigenobu S."/>
            <person name="Nishiyama T."/>
            <person name="Yamada A."/>
            <person name="Hasebe M."/>
            <person name="Kawaguchi M."/>
        </authorList>
    </citation>
    <scope>NUCLEOTIDE SEQUENCE</scope>
    <source>
        <strain evidence="9">AT787</strain>
    </source>
</reference>
<feature type="transmembrane region" description="Helical" evidence="7">
    <location>
        <begin position="187"/>
        <end position="211"/>
    </location>
</feature>
<evidence type="ECO:0000256" key="3">
    <source>
        <dbReference type="ARBA" id="ARBA00022989"/>
    </source>
</evidence>
<name>A0A9P3PNJ8_LYOSH</name>
<evidence type="ECO:0000256" key="7">
    <source>
        <dbReference type="SAM" id="Phobius"/>
    </source>
</evidence>
<keyword evidence="4 7" id="KW-0472">Membrane</keyword>
<evidence type="ECO:0000259" key="8">
    <source>
        <dbReference type="Pfam" id="PF20684"/>
    </source>
</evidence>